<dbReference type="FunFam" id="3.40.50.300:FF:001638">
    <property type="entry name" value="NACHT and WD40 domain protein"/>
    <property type="match status" value="1"/>
</dbReference>
<feature type="repeat" description="WD" evidence="3">
    <location>
        <begin position="960"/>
        <end position="1001"/>
    </location>
</feature>
<keyword evidence="1 3" id="KW-0853">WD repeat</keyword>
<sequence length="1226" mass="138014">MAHQDQKRRMTLSGDLEHRVRKSQKLSSISYDLYTVAWICALPKEKATALAMLDDVHETLPRETNDTNYYAFGSIRHHNIVIACLPMNQYGTNNAVNVLTNLVRTFPSIHLSLMVGIGGGFPLEGFDIRLGDVVVGVKVVQHDLGKIVGVGQMKHTAIPKSLHPLLGTAISSLQATHQQAGSRIPVILEERFKENPQYSRPTTVDRLFSSAYRHSPRASDCDECDPSELVQRSERDTTDPVIHYGTIASGNQVMRDSTVRDTIAQELEAICFEMEAAGLMDICPCLTIRGICDYSDSHKSKEWQEYAAATAAAYTREFLEILPPPASTRDRMRQEDHCVQGEKYNKCLQDLRETDPRDDKTRIQETKGGLLKDAYRWILQNKEFRQWQESSESQLLWIKGDPGKGKTMLLCGIIDELNKEHSGSLCYFFCQATEARLSNATAVLRGLIYLLLVQNPWLMSHIEEKYDHAGKKLFEDGNAWQALSKIFMSMLQDPKLDGALLIVDALDECSTNRDELLDLIVKSSNVKWIVTGRNWLEIEQKLDRSTQKVRLQLELNQESVSNAIQAYIKYKVNELESEKGYDEKLKSEVERHLVENADGTFLWVALVCRDLAQVSRNYNTRCRLKSFPRGLEPMYDRMLGYIWEAEDSEDAEICREILAVASVVYRPITLDEMKIIVESPGDDKYDELPKIIGSCGSFLTLREDTIYFVHQSAKDFLLSKVSDQILPSGAARQHELVFRKSLQALSGSLKRDICGLGHPGFPIDEISLDDLKPLDSIRYSCVYWVDHLHDSDPARLKNILRYGGDVHVFIHQKYLYWLESLSLLNSMAEGVKGLNELEEMATESEAAAPVTALIGDARRFIFTHKRPIEIAPLQVYVSALVFSPECSLIRNLFMHEEPEWIEPKPKMDKNWNNCLQTLEGHDGPVYSVAVSPDNQLIASGGHDGTVRIWDMKTGLCRHTLEGHDDGVTSVIFLPDGRSLASGSFDQTIKIWGTKTGLCSKTLADHTDKIKSVASSPDGQYLASGSWDRSIKIWDPKTGSCLQTLEGHGGEVTSVAFSPDGQRLVSGSYDTTVKIWDMETMSCQQTLKDHKVVVEWVAFSPCGEYLASNSVDAYIIRNVATDYEPILQSRNLDVGTIAFLRDDHCIAIGDTYSILKIVAADLEYTDEDDCLQIMTSISYQVRMMVQSRSGLYLSTKGDQPLKVIYLAGSLSPFQKMVCDLYQAQKMM</sequence>
<dbReference type="PRINTS" id="PR00320">
    <property type="entry name" value="GPROTEINBRPT"/>
</dbReference>
<dbReference type="InterPro" id="IPR020472">
    <property type="entry name" value="WD40_PAC1"/>
</dbReference>
<evidence type="ECO:0000256" key="3">
    <source>
        <dbReference type="PROSITE-ProRule" id="PRU00221"/>
    </source>
</evidence>
<name>A0A8H4KMW4_9HYPO</name>
<dbReference type="InterPro" id="IPR019775">
    <property type="entry name" value="WD40_repeat_CS"/>
</dbReference>
<dbReference type="InterPro" id="IPR015943">
    <property type="entry name" value="WD40/YVTN_repeat-like_dom_sf"/>
</dbReference>
<dbReference type="InterPro" id="IPR053137">
    <property type="entry name" value="NLR-like"/>
</dbReference>
<dbReference type="SUPFAM" id="SSF52540">
    <property type="entry name" value="P-loop containing nucleoside triphosphate hydrolases"/>
    <property type="match status" value="1"/>
</dbReference>
<dbReference type="SUPFAM" id="SSF50978">
    <property type="entry name" value="WD40 repeat-like"/>
    <property type="match status" value="1"/>
</dbReference>
<dbReference type="InterPro" id="IPR056884">
    <property type="entry name" value="NPHP3-like_N"/>
</dbReference>
<dbReference type="PANTHER" id="PTHR46082:SF11">
    <property type="entry name" value="AAA+ ATPASE DOMAIN-CONTAINING PROTEIN-RELATED"/>
    <property type="match status" value="1"/>
</dbReference>
<feature type="repeat" description="WD" evidence="3">
    <location>
        <begin position="1002"/>
        <end position="1043"/>
    </location>
</feature>
<evidence type="ECO:0000259" key="4">
    <source>
        <dbReference type="PROSITE" id="PS50837"/>
    </source>
</evidence>
<dbReference type="Pfam" id="PF24883">
    <property type="entry name" value="NPHP3_N"/>
    <property type="match status" value="1"/>
</dbReference>
<dbReference type="GO" id="GO:0009116">
    <property type="term" value="P:nucleoside metabolic process"/>
    <property type="evidence" value="ECO:0007669"/>
    <property type="project" value="InterPro"/>
</dbReference>
<evidence type="ECO:0000256" key="1">
    <source>
        <dbReference type="ARBA" id="ARBA00022574"/>
    </source>
</evidence>
<reference evidence="5" key="1">
    <citation type="submission" date="2020-01" db="EMBL/GenBank/DDBJ databases">
        <title>Identification and distribution of gene clusters putatively required for synthesis of sphingolipid metabolism inhibitors in phylogenetically diverse species of the filamentous fungus Fusarium.</title>
        <authorList>
            <person name="Kim H.-S."/>
            <person name="Busman M."/>
            <person name="Brown D.W."/>
            <person name="Divon H."/>
            <person name="Uhlig S."/>
            <person name="Proctor R.H."/>
        </authorList>
    </citation>
    <scope>NUCLEOTIDE SEQUENCE</scope>
    <source>
        <strain evidence="5">NRRL 53441</strain>
    </source>
</reference>
<keyword evidence="6" id="KW-1185">Reference proteome</keyword>
<dbReference type="CDD" id="cd00200">
    <property type="entry name" value="WD40"/>
    <property type="match status" value="1"/>
</dbReference>
<dbReference type="AlphaFoldDB" id="A0A8H4KMW4"/>
<dbReference type="PROSITE" id="PS50837">
    <property type="entry name" value="NACHT"/>
    <property type="match status" value="1"/>
</dbReference>
<dbReference type="PROSITE" id="PS50082">
    <property type="entry name" value="WD_REPEATS_2"/>
    <property type="match status" value="4"/>
</dbReference>
<dbReference type="EMBL" id="JAADJG010000200">
    <property type="protein sequence ID" value="KAF4452098.1"/>
    <property type="molecule type" value="Genomic_DNA"/>
</dbReference>
<dbReference type="PROSITE" id="PS50294">
    <property type="entry name" value="WD_REPEATS_REGION"/>
    <property type="match status" value="4"/>
</dbReference>
<evidence type="ECO:0000256" key="2">
    <source>
        <dbReference type="ARBA" id="ARBA00022737"/>
    </source>
</evidence>
<dbReference type="Gene3D" id="3.40.50.1580">
    <property type="entry name" value="Nucleoside phosphorylase domain"/>
    <property type="match status" value="1"/>
</dbReference>
<dbReference type="Pfam" id="PF01048">
    <property type="entry name" value="PNP_UDP_1"/>
    <property type="match status" value="1"/>
</dbReference>
<protein>
    <recommendedName>
        <fullName evidence="4">NACHT domain-containing protein</fullName>
    </recommendedName>
</protein>
<dbReference type="InterPro" id="IPR000845">
    <property type="entry name" value="Nucleoside_phosphorylase_d"/>
</dbReference>
<feature type="repeat" description="WD" evidence="3">
    <location>
        <begin position="1044"/>
        <end position="1085"/>
    </location>
</feature>
<dbReference type="InterPro" id="IPR027417">
    <property type="entry name" value="P-loop_NTPase"/>
</dbReference>
<accession>A0A8H4KMW4</accession>
<feature type="domain" description="NACHT" evidence="4">
    <location>
        <begin position="394"/>
        <end position="608"/>
    </location>
</feature>
<comment type="caution">
    <text evidence="5">The sequence shown here is derived from an EMBL/GenBank/DDBJ whole genome shotgun (WGS) entry which is preliminary data.</text>
</comment>
<proteinExistence type="predicted"/>
<dbReference type="Pfam" id="PF00400">
    <property type="entry name" value="WD40"/>
    <property type="match status" value="5"/>
</dbReference>
<dbReference type="OrthoDB" id="20872at2759"/>
<dbReference type="InterPro" id="IPR001680">
    <property type="entry name" value="WD40_rpt"/>
</dbReference>
<dbReference type="GO" id="GO:0003824">
    <property type="term" value="F:catalytic activity"/>
    <property type="evidence" value="ECO:0007669"/>
    <property type="project" value="InterPro"/>
</dbReference>
<evidence type="ECO:0000313" key="6">
    <source>
        <dbReference type="Proteomes" id="UP000605986"/>
    </source>
</evidence>
<keyword evidence="2" id="KW-0677">Repeat</keyword>
<dbReference type="SUPFAM" id="SSF53167">
    <property type="entry name" value="Purine and uridine phosphorylases"/>
    <property type="match status" value="1"/>
</dbReference>
<organism evidence="5 6">
    <name type="scientific">Fusarium austroafricanum</name>
    <dbReference type="NCBI Taxonomy" id="2364996"/>
    <lineage>
        <taxon>Eukaryota</taxon>
        <taxon>Fungi</taxon>
        <taxon>Dikarya</taxon>
        <taxon>Ascomycota</taxon>
        <taxon>Pezizomycotina</taxon>
        <taxon>Sordariomycetes</taxon>
        <taxon>Hypocreomycetidae</taxon>
        <taxon>Hypocreales</taxon>
        <taxon>Nectriaceae</taxon>
        <taxon>Fusarium</taxon>
        <taxon>Fusarium concolor species complex</taxon>
    </lineage>
</organism>
<gene>
    <name evidence="5" type="ORF">F53441_5031</name>
</gene>
<dbReference type="InterPro" id="IPR007111">
    <property type="entry name" value="NACHT_NTPase"/>
</dbReference>
<dbReference type="Gene3D" id="3.40.50.300">
    <property type="entry name" value="P-loop containing nucleotide triphosphate hydrolases"/>
    <property type="match status" value="1"/>
</dbReference>
<dbReference type="Gene3D" id="2.130.10.10">
    <property type="entry name" value="YVTN repeat-like/Quinoprotein amine dehydrogenase"/>
    <property type="match status" value="1"/>
</dbReference>
<feature type="repeat" description="WD" evidence="3">
    <location>
        <begin position="918"/>
        <end position="959"/>
    </location>
</feature>
<dbReference type="Proteomes" id="UP000605986">
    <property type="component" value="Unassembled WGS sequence"/>
</dbReference>
<dbReference type="PANTHER" id="PTHR46082">
    <property type="entry name" value="ATP/GTP-BINDING PROTEIN-RELATED"/>
    <property type="match status" value="1"/>
</dbReference>
<dbReference type="InterPro" id="IPR036322">
    <property type="entry name" value="WD40_repeat_dom_sf"/>
</dbReference>
<dbReference type="SMART" id="SM00320">
    <property type="entry name" value="WD40"/>
    <property type="match status" value="5"/>
</dbReference>
<dbReference type="InterPro" id="IPR035994">
    <property type="entry name" value="Nucleoside_phosphorylase_sf"/>
</dbReference>
<evidence type="ECO:0000313" key="5">
    <source>
        <dbReference type="EMBL" id="KAF4452098.1"/>
    </source>
</evidence>
<dbReference type="PROSITE" id="PS00678">
    <property type="entry name" value="WD_REPEATS_1"/>
    <property type="match status" value="2"/>
</dbReference>